<dbReference type="InterPro" id="IPR035897">
    <property type="entry name" value="Toll_tir_struct_dom_sf"/>
</dbReference>
<dbReference type="PANTHER" id="PTHR11017:SF271">
    <property type="entry name" value="DISEASE RESISTANCE PROTEIN (TIR-NBS-LRR CLASS) FAMILY"/>
    <property type="match status" value="1"/>
</dbReference>
<evidence type="ECO:0000259" key="3">
    <source>
        <dbReference type="PROSITE" id="PS50104"/>
    </source>
</evidence>
<organism evidence="4">
    <name type="scientific">Salix viminalis</name>
    <name type="common">Common osier</name>
    <name type="synonym">Basket willow</name>
    <dbReference type="NCBI Taxonomy" id="40686"/>
    <lineage>
        <taxon>Eukaryota</taxon>
        <taxon>Viridiplantae</taxon>
        <taxon>Streptophyta</taxon>
        <taxon>Embryophyta</taxon>
        <taxon>Tracheophyta</taxon>
        <taxon>Spermatophyta</taxon>
        <taxon>Magnoliopsida</taxon>
        <taxon>eudicotyledons</taxon>
        <taxon>Gunneridae</taxon>
        <taxon>Pentapetalae</taxon>
        <taxon>rosids</taxon>
        <taxon>fabids</taxon>
        <taxon>Malpighiales</taxon>
        <taxon>Salicaceae</taxon>
        <taxon>Saliceae</taxon>
        <taxon>Salix</taxon>
    </lineage>
</organism>
<dbReference type="SUPFAM" id="SSF52200">
    <property type="entry name" value="Toll/Interleukin receptor TIR domain"/>
    <property type="match status" value="1"/>
</dbReference>
<dbReference type="InterPro" id="IPR002182">
    <property type="entry name" value="NB-ARC"/>
</dbReference>
<name>A0A6N2M6E2_SALVM</name>
<dbReference type="InterPro" id="IPR044974">
    <property type="entry name" value="Disease_R_plants"/>
</dbReference>
<dbReference type="PROSITE" id="PS50104">
    <property type="entry name" value="TIR"/>
    <property type="match status" value="1"/>
</dbReference>
<dbReference type="GO" id="GO:0006952">
    <property type="term" value="P:defense response"/>
    <property type="evidence" value="ECO:0007669"/>
    <property type="project" value="InterPro"/>
</dbReference>
<keyword evidence="1" id="KW-0520">NAD</keyword>
<dbReference type="InterPro" id="IPR027417">
    <property type="entry name" value="P-loop_NTPase"/>
</dbReference>
<dbReference type="GO" id="GO:0007165">
    <property type="term" value="P:signal transduction"/>
    <property type="evidence" value="ECO:0007669"/>
    <property type="project" value="InterPro"/>
</dbReference>
<feature type="region of interest" description="Disordered" evidence="2">
    <location>
        <begin position="424"/>
        <end position="445"/>
    </location>
</feature>
<accession>A0A6N2M6E2</accession>
<dbReference type="Pfam" id="PF01582">
    <property type="entry name" value="TIR"/>
    <property type="match status" value="1"/>
</dbReference>
<dbReference type="PRINTS" id="PR00364">
    <property type="entry name" value="DISEASERSIST"/>
</dbReference>
<dbReference type="Pfam" id="PF00931">
    <property type="entry name" value="NB-ARC"/>
    <property type="match status" value="1"/>
</dbReference>
<dbReference type="GO" id="GO:0043531">
    <property type="term" value="F:ADP binding"/>
    <property type="evidence" value="ECO:0007669"/>
    <property type="project" value="InterPro"/>
</dbReference>
<evidence type="ECO:0000256" key="2">
    <source>
        <dbReference type="SAM" id="MobiDB-lite"/>
    </source>
</evidence>
<evidence type="ECO:0000313" key="4">
    <source>
        <dbReference type="EMBL" id="VFU48248.1"/>
    </source>
</evidence>
<dbReference type="PANTHER" id="PTHR11017">
    <property type="entry name" value="LEUCINE-RICH REPEAT-CONTAINING PROTEIN"/>
    <property type="match status" value="1"/>
</dbReference>
<dbReference type="SMART" id="SM00255">
    <property type="entry name" value="TIR"/>
    <property type="match status" value="1"/>
</dbReference>
<dbReference type="EMBL" id="CAADRP010001693">
    <property type="protein sequence ID" value="VFU48248.1"/>
    <property type="molecule type" value="Genomic_DNA"/>
</dbReference>
<evidence type="ECO:0000256" key="1">
    <source>
        <dbReference type="ARBA" id="ARBA00023027"/>
    </source>
</evidence>
<proteinExistence type="predicted"/>
<sequence>MTNIINPFVYEFTRVSAVSMTEPESSRSRPKGAYDVFLSFRGEDNRKNFIGHLYTALVQAGVHTFLDENEIPKGEEISEHLLKAIQESKISIVIFSKGYASTRWCLNELVEILECKNRKTGQIVLPIFYDIDPSDVRKQTGSFAKAFDKHEECFREKAKDWRKALEEAGNLSGWNLNDMENRHESKLIQAIIKDVLNKLDPRYINVATNLNNRMACSLQEQLLHDILKQNVATINNADRGMVLIKERLCHKRVIVVVDDVAQQYQLNALVGERSWFGPGSRVIITTKDERLLLKVDRKFKVEELKRDASLQLFSWHAFRDNKPSKDYVELSNDVVDYCGGIPLALEVLGSSLSAKNKSRWKCVIDKLRIIPNHDIQEKLRICFDRLDDHKLQKTFLDLACFFIGRNKEYVSHVLEARYNPEDDLGTLSERGDHSQESPTPPGKRSRIWQREDAWNVLSKQMGTEVVEGLALDVRASEINY</sequence>
<dbReference type="InterPro" id="IPR000157">
    <property type="entry name" value="TIR_dom"/>
</dbReference>
<dbReference type="FunFam" id="3.40.50.10140:FF:000007">
    <property type="entry name" value="Disease resistance protein (TIR-NBS-LRR class)"/>
    <property type="match status" value="1"/>
</dbReference>
<dbReference type="SUPFAM" id="SSF52540">
    <property type="entry name" value="P-loop containing nucleoside triphosphate hydrolases"/>
    <property type="match status" value="1"/>
</dbReference>
<reference evidence="4" key="1">
    <citation type="submission" date="2019-03" db="EMBL/GenBank/DDBJ databases">
        <authorList>
            <person name="Mank J."/>
            <person name="Almeida P."/>
        </authorList>
    </citation>
    <scope>NUCLEOTIDE SEQUENCE</scope>
    <source>
        <strain evidence="4">78183</strain>
    </source>
</reference>
<gene>
    <name evidence="4" type="ORF">SVIM_LOCUS314621</name>
</gene>
<protein>
    <recommendedName>
        <fullName evidence="3">TIR domain-containing protein</fullName>
    </recommendedName>
</protein>
<dbReference type="AlphaFoldDB" id="A0A6N2M6E2"/>
<dbReference type="Gene3D" id="1.10.8.430">
    <property type="entry name" value="Helical domain of apoptotic protease-activating factors"/>
    <property type="match status" value="1"/>
</dbReference>
<feature type="domain" description="TIR" evidence="3">
    <location>
        <begin position="32"/>
        <end position="199"/>
    </location>
</feature>
<dbReference type="InterPro" id="IPR042197">
    <property type="entry name" value="Apaf_helical"/>
</dbReference>
<dbReference type="Gene3D" id="3.40.50.10140">
    <property type="entry name" value="Toll/interleukin-1 receptor homology (TIR) domain"/>
    <property type="match status" value="1"/>
</dbReference>